<organism evidence="1 2">
    <name type="scientific">Stutzerimonas stutzeri KOS6</name>
    <dbReference type="NCBI Taxonomy" id="1218352"/>
    <lineage>
        <taxon>Bacteria</taxon>
        <taxon>Pseudomonadati</taxon>
        <taxon>Pseudomonadota</taxon>
        <taxon>Gammaproteobacteria</taxon>
        <taxon>Pseudomonadales</taxon>
        <taxon>Pseudomonadaceae</taxon>
        <taxon>Stutzerimonas</taxon>
    </lineage>
</organism>
<dbReference type="OrthoDB" id="7032595at2"/>
<dbReference type="EMBL" id="AMCZ02000035">
    <property type="protein sequence ID" value="EWC39592.1"/>
    <property type="molecule type" value="Genomic_DNA"/>
</dbReference>
<dbReference type="HOGENOM" id="CLU_2882585_0_0_6"/>
<reference evidence="1 2" key="1">
    <citation type="journal article" date="2013" name="Genome Announc.">
        <title>Draft Genome of the Nitrogen-Fixing Bacterium Pseudomonas stutzeri Strain KOS6 Isolated from Industrial Hydrocarbon Sludge.</title>
        <authorList>
            <person name="Grigoryeva T.V."/>
            <person name="Laikov A.V."/>
            <person name="Naumova R.P."/>
            <person name="Manolov A.I."/>
            <person name="Larin A.K."/>
            <person name="Karpova I.Y."/>
            <person name="Semashko T.A."/>
            <person name="Alexeev D.G."/>
            <person name="Kostryukova E.S."/>
            <person name="Muller R."/>
            <person name="Govorun V.M."/>
        </authorList>
    </citation>
    <scope>NUCLEOTIDE SEQUENCE [LARGE SCALE GENOMIC DNA]</scope>
    <source>
        <strain evidence="1 2">KOS6</strain>
    </source>
</reference>
<comment type="caution">
    <text evidence="1">The sequence shown here is derived from an EMBL/GenBank/DDBJ whole genome shotgun (WGS) entry which is preliminary data.</text>
</comment>
<evidence type="ECO:0000313" key="2">
    <source>
        <dbReference type="Proteomes" id="UP000026923"/>
    </source>
</evidence>
<sequence>MEEMQQAFLKYRSRVASQLIEGETNAHWKRAFELADEIVSIDSFCSGWEASRSALLKEQARTK</sequence>
<gene>
    <name evidence="1" type="ORF">B597_019570</name>
</gene>
<accession>A0A061JJT1</accession>
<dbReference type="Proteomes" id="UP000026923">
    <property type="component" value="Unassembled WGS sequence"/>
</dbReference>
<protein>
    <submittedName>
        <fullName evidence="1">Uncharacterized protein</fullName>
    </submittedName>
</protein>
<dbReference type="AlphaFoldDB" id="A0A061JJT1"/>
<dbReference type="RefSeq" id="WP_003297487.1">
    <property type="nucleotide sequence ID" value="NZ_KK020676.1"/>
</dbReference>
<proteinExistence type="predicted"/>
<name>A0A061JJT1_STUST</name>
<evidence type="ECO:0000313" key="1">
    <source>
        <dbReference type="EMBL" id="EWC39592.1"/>
    </source>
</evidence>